<dbReference type="EMBL" id="FN647682">
    <property type="protein sequence ID" value="CBN76538.1"/>
    <property type="molecule type" value="Genomic_DNA"/>
</dbReference>
<evidence type="ECO:0000313" key="8">
    <source>
        <dbReference type="EMBL" id="CBN76538.1"/>
    </source>
</evidence>
<feature type="compositionally biased region" description="Low complexity" evidence="7">
    <location>
        <begin position="860"/>
        <end position="871"/>
    </location>
</feature>
<dbReference type="InParanoid" id="D8LB29"/>
<feature type="repeat" description="WD" evidence="6">
    <location>
        <begin position="139"/>
        <end position="181"/>
    </location>
</feature>
<dbReference type="InterPro" id="IPR037590">
    <property type="entry name" value="WDR24"/>
</dbReference>
<evidence type="ECO:0000256" key="3">
    <source>
        <dbReference type="ARBA" id="ARBA00022737"/>
    </source>
</evidence>
<dbReference type="PROSITE" id="PS00678">
    <property type="entry name" value="WD_REPEATS_1"/>
    <property type="match status" value="2"/>
</dbReference>
<evidence type="ECO:0000256" key="2">
    <source>
        <dbReference type="ARBA" id="ARBA00022723"/>
    </source>
</evidence>
<dbReference type="GO" id="GO:0061700">
    <property type="term" value="C:GATOR2 complex"/>
    <property type="evidence" value="ECO:0007669"/>
    <property type="project" value="TreeGrafter"/>
</dbReference>
<dbReference type="Pfam" id="PF00400">
    <property type="entry name" value="WD40"/>
    <property type="match status" value="2"/>
</dbReference>
<dbReference type="PANTHER" id="PTHR46200">
    <property type="entry name" value="GATOR COMPLEX PROTEIN WDR24"/>
    <property type="match status" value="1"/>
</dbReference>
<dbReference type="EMBL" id="FN649726">
    <property type="protein sequence ID" value="CBN76538.1"/>
    <property type="molecule type" value="Genomic_DNA"/>
</dbReference>
<keyword evidence="9" id="KW-1185">Reference proteome</keyword>
<evidence type="ECO:0000313" key="9">
    <source>
        <dbReference type="Proteomes" id="UP000002630"/>
    </source>
</evidence>
<feature type="compositionally biased region" description="Gly residues" evidence="7">
    <location>
        <begin position="942"/>
        <end position="954"/>
    </location>
</feature>
<dbReference type="AlphaFoldDB" id="D8LB29"/>
<dbReference type="GO" id="GO:0005774">
    <property type="term" value="C:vacuolar membrane"/>
    <property type="evidence" value="ECO:0007669"/>
    <property type="project" value="TreeGrafter"/>
</dbReference>
<dbReference type="GO" id="GO:1904263">
    <property type="term" value="P:positive regulation of TORC1 signaling"/>
    <property type="evidence" value="ECO:0007669"/>
    <property type="project" value="TreeGrafter"/>
</dbReference>
<evidence type="ECO:0000256" key="7">
    <source>
        <dbReference type="SAM" id="MobiDB-lite"/>
    </source>
</evidence>
<keyword evidence="3" id="KW-0677">Repeat</keyword>
<dbReference type="Proteomes" id="UP000002630">
    <property type="component" value="Linkage Group LG01"/>
</dbReference>
<organism evidence="8 9">
    <name type="scientific">Ectocarpus siliculosus</name>
    <name type="common">Brown alga</name>
    <name type="synonym">Conferva siliculosa</name>
    <dbReference type="NCBI Taxonomy" id="2880"/>
    <lineage>
        <taxon>Eukaryota</taxon>
        <taxon>Sar</taxon>
        <taxon>Stramenopiles</taxon>
        <taxon>Ochrophyta</taxon>
        <taxon>PX clade</taxon>
        <taxon>Phaeophyceae</taxon>
        <taxon>Ectocarpales</taxon>
        <taxon>Ectocarpaceae</taxon>
        <taxon>Ectocarpus</taxon>
    </lineage>
</organism>
<evidence type="ECO:0000256" key="4">
    <source>
        <dbReference type="ARBA" id="ARBA00022771"/>
    </source>
</evidence>
<evidence type="ECO:0000256" key="1">
    <source>
        <dbReference type="ARBA" id="ARBA00022574"/>
    </source>
</evidence>
<feature type="compositionally biased region" description="Low complexity" evidence="7">
    <location>
        <begin position="920"/>
        <end position="930"/>
    </location>
</feature>
<dbReference type="InterPro" id="IPR015943">
    <property type="entry name" value="WD40/YVTN_repeat-like_dom_sf"/>
</dbReference>
<keyword evidence="1 6" id="KW-0853">WD repeat</keyword>
<dbReference type="SMART" id="SM00320">
    <property type="entry name" value="WD40"/>
    <property type="match status" value="5"/>
</dbReference>
<gene>
    <name evidence="8" type="ORF">Esi_0000_0204</name>
</gene>
<keyword evidence="2" id="KW-0479">Metal-binding</keyword>
<keyword evidence="5" id="KW-0862">Zinc</keyword>
<evidence type="ECO:0000256" key="5">
    <source>
        <dbReference type="ARBA" id="ARBA00022833"/>
    </source>
</evidence>
<dbReference type="PROSITE" id="PS50082">
    <property type="entry name" value="WD_REPEATS_2"/>
    <property type="match status" value="2"/>
</dbReference>
<dbReference type="OrthoDB" id="60955at2759"/>
<dbReference type="PROSITE" id="PS50294">
    <property type="entry name" value="WD_REPEATS_REGION"/>
    <property type="match status" value="1"/>
</dbReference>
<dbReference type="Gene3D" id="2.130.10.10">
    <property type="entry name" value="YVTN repeat-like/Quinoprotein amine dehydrogenase"/>
    <property type="match status" value="1"/>
</dbReference>
<feature type="repeat" description="WD" evidence="6">
    <location>
        <begin position="225"/>
        <end position="258"/>
    </location>
</feature>
<feature type="compositionally biased region" description="Polar residues" evidence="7">
    <location>
        <begin position="750"/>
        <end position="759"/>
    </location>
</feature>
<dbReference type="InterPro" id="IPR036322">
    <property type="entry name" value="WD40_repeat_dom_sf"/>
</dbReference>
<evidence type="ECO:0000256" key="6">
    <source>
        <dbReference type="PROSITE-ProRule" id="PRU00221"/>
    </source>
</evidence>
<accession>D8LB29</accession>
<dbReference type="GO" id="GO:0008270">
    <property type="term" value="F:zinc ion binding"/>
    <property type="evidence" value="ECO:0007669"/>
    <property type="project" value="UniProtKB-KW"/>
</dbReference>
<dbReference type="GO" id="GO:0005829">
    <property type="term" value="C:cytosol"/>
    <property type="evidence" value="ECO:0007669"/>
    <property type="project" value="TreeGrafter"/>
</dbReference>
<dbReference type="GO" id="GO:0016239">
    <property type="term" value="P:positive regulation of macroautophagy"/>
    <property type="evidence" value="ECO:0007669"/>
    <property type="project" value="TreeGrafter"/>
</dbReference>
<protein>
    <submittedName>
        <fullName evidence="8">Uncharacterized protein</fullName>
    </submittedName>
</protein>
<proteinExistence type="predicted"/>
<dbReference type="eggNOG" id="KOG0269">
    <property type="taxonomic scope" value="Eukaryota"/>
</dbReference>
<dbReference type="PANTHER" id="PTHR46200:SF1">
    <property type="entry name" value="GATOR COMPLEX PROTEIN WDR24"/>
    <property type="match status" value="1"/>
</dbReference>
<feature type="compositionally biased region" description="Gly residues" evidence="7">
    <location>
        <begin position="690"/>
        <end position="704"/>
    </location>
</feature>
<keyword evidence="4" id="KW-0863">Zinc-finger</keyword>
<feature type="compositionally biased region" description="Low complexity" evidence="7">
    <location>
        <begin position="795"/>
        <end position="827"/>
    </location>
</feature>
<dbReference type="InterPro" id="IPR019775">
    <property type="entry name" value="WD40_repeat_CS"/>
</dbReference>
<dbReference type="SUPFAM" id="SSF50978">
    <property type="entry name" value="WD40 repeat-like"/>
    <property type="match status" value="1"/>
</dbReference>
<dbReference type="InterPro" id="IPR001680">
    <property type="entry name" value="WD40_rpt"/>
</dbReference>
<sequence length="1015" mass="107020">MAISAMAPGTPNRGVVAELTLAKSGQSTPLTAISLSSDQRLAAVGGHGIMKVIRLAPEGLSEVATLKTGRRKITGSAGSKLSMYDVAWRPSGGNVAASLSNGGVAMWDLQHLSSSSSSSSSSQSWAGQGQLREETGNIIGTHDRSVNRLSWNPFDHNMLLSGSQDGYLKIWDLRHSKAVATFDSRYGAVRDVQFSPLQEFHFAAVFDNGKLQIWDYKFKQPKMKIASHTKSALSVEWHRTLPWRLATTSDKVVEIWDLAPPAVDRQQQKQQQQKQQLQGPVMEQTLLSTITLRSPGMVSRAKWRPGHPTQIATAQVPPRLGDTDYAIMVHDITDPAVPHFALYGGDDKKNGFCWLDTPLNLESQGAPPSSFSSGVSGVAKARRVGAGGSNEDANAEWSGGMGVWQHVVSCSDHGKVRVHSLAKSTLPRRNLEVLGTRGFQSSSRGEMCSCLHKREDDPALWCIYENEMTQSLGDQTGIITGRRMGGAGPTSSPGGPVAMAASAAHRTAAGLPRSPSLARGQSMSGAAIPQLRLGAGMAASQQQLEDSVAAHPQRRARSSKLTVYPVPDKPVSLDVVHWRRIRRKETRCSYGRPQPRTNVQRCYGPELTEHLTRSYVLRGYHLRVLVAHNAEVCLRAGLEAMAHTWRMLGILLSGVPGGLLLPLGSSAPDIDVAGIDKGMAAAVATAAAAAGGGSGGGGAAGVGGRRNVDPATAGKERDFSVPEVLDLIDQHEEEEEEDKAGKPSLERQLTPEQRQQQLNLAPPPPRQQGRAAKASRGLVAAGGGSGDLKLPPRRPVAAAHPTAAIASTTSPAAAVTTSSESVSSSSRHGTRSQNSATFGGGGGPPMWQPLPSRGHPPPASAGAAAAYTATTADDEEEDGGGGDGGDSDGGTTATTSFRATEPVWWEHDDRANRGGGGRGSSQAAAATARAARARAGEAATRNGGGGGGGGTGRGGRPDRQERLNDEVALGWLWKSEVRDWLSAMSEAGFAYDTLAVLEVVRCVLVPAQFPLPGVL</sequence>
<reference evidence="8 9" key="1">
    <citation type="journal article" date="2010" name="Nature">
        <title>The Ectocarpus genome and the independent evolution of multicellularity in brown algae.</title>
        <authorList>
            <person name="Cock J.M."/>
            <person name="Sterck L."/>
            <person name="Rouze P."/>
            <person name="Scornet D."/>
            <person name="Allen A.E."/>
            <person name="Amoutzias G."/>
            <person name="Anthouard V."/>
            <person name="Artiguenave F."/>
            <person name="Aury J.M."/>
            <person name="Badger J.H."/>
            <person name="Beszteri B."/>
            <person name="Billiau K."/>
            <person name="Bonnet E."/>
            <person name="Bothwell J.H."/>
            <person name="Bowler C."/>
            <person name="Boyen C."/>
            <person name="Brownlee C."/>
            <person name="Carrano C.J."/>
            <person name="Charrier B."/>
            <person name="Cho G.Y."/>
            <person name="Coelho S.M."/>
            <person name="Collen J."/>
            <person name="Corre E."/>
            <person name="Da Silva C."/>
            <person name="Delage L."/>
            <person name="Delaroque N."/>
            <person name="Dittami S.M."/>
            <person name="Doulbeau S."/>
            <person name="Elias M."/>
            <person name="Farnham G."/>
            <person name="Gachon C.M."/>
            <person name="Gschloessl B."/>
            <person name="Heesch S."/>
            <person name="Jabbari K."/>
            <person name="Jubin C."/>
            <person name="Kawai H."/>
            <person name="Kimura K."/>
            <person name="Kloareg B."/>
            <person name="Kupper F.C."/>
            <person name="Lang D."/>
            <person name="Le Bail A."/>
            <person name="Leblanc C."/>
            <person name="Lerouge P."/>
            <person name="Lohr M."/>
            <person name="Lopez P.J."/>
            <person name="Martens C."/>
            <person name="Maumus F."/>
            <person name="Michel G."/>
            <person name="Miranda-Saavedra D."/>
            <person name="Morales J."/>
            <person name="Moreau H."/>
            <person name="Motomura T."/>
            <person name="Nagasato C."/>
            <person name="Napoli C.A."/>
            <person name="Nelson D.R."/>
            <person name="Nyvall-Collen P."/>
            <person name="Peters A.F."/>
            <person name="Pommier C."/>
            <person name="Potin P."/>
            <person name="Poulain J."/>
            <person name="Quesneville H."/>
            <person name="Read B."/>
            <person name="Rensing S.A."/>
            <person name="Ritter A."/>
            <person name="Rousvoal S."/>
            <person name="Samanta M."/>
            <person name="Samson G."/>
            <person name="Schroeder D.C."/>
            <person name="Segurens B."/>
            <person name="Strittmatter M."/>
            <person name="Tonon T."/>
            <person name="Tregear J.W."/>
            <person name="Valentin K."/>
            <person name="von Dassow P."/>
            <person name="Yamagishi T."/>
            <person name="Van de Peer Y."/>
            <person name="Wincker P."/>
        </authorList>
    </citation>
    <scope>NUCLEOTIDE SEQUENCE [LARGE SCALE GENOMIC DNA]</scope>
    <source>
        <strain evidence="9">Ec32 / CCAP1310/4</strain>
    </source>
</reference>
<name>D8LB29_ECTSI</name>
<feature type="region of interest" description="Disordered" evidence="7">
    <location>
        <begin position="690"/>
        <end position="962"/>
    </location>
</feature>
<dbReference type="STRING" id="2880.D8LB29"/>